<name>A0AAP1C685_9BURK</name>
<dbReference type="Proteomes" id="UP000056450">
    <property type="component" value="Unassembled WGS sequence"/>
</dbReference>
<dbReference type="RefSeq" id="WP_059544682.1">
    <property type="nucleotide sequence ID" value="NZ_LOTQ01000005.1"/>
</dbReference>
<organism evidence="1 2">
    <name type="scientific">Burkholderia latens</name>
    <dbReference type="NCBI Taxonomy" id="488446"/>
    <lineage>
        <taxon>Bacteria</taxon>
        <taxon>Pseudomonadati</taxon>
        <taxon>Pseudomonadota</taxon>
        <taxon>Betaproteobacteria</taxon>
        <taxon>Burkholderiales</taxon>
        <taxon>Burkholderiaceae</taxon>
        <taxon>Burkholderia</taxon>
        <taxon>Burkholderia cepacia complex</taxon>
    </lineage>
</organism>
<sequence length="238" mass="27546">MKNATQTYQSTSASNPNSTPFCLPTELIKYRNDGVIKKFRDKWSVSEQAASDIFEETKKFLFLADHAQRHCITFEIDESVLIIDKMWHTFILFTKEYSEFCDAFFGRMLHHTPFCRAHLIEKIRDLSSHGITLSEYKRIRLQQQIDIIHETFGIETVRKWYVEFGNSYSLQKLNALQRPVYHEDLVHIGSPMDPEAARSLTPTELIEGIIQRQNPSMYCGGHGCGVYCSCNSNKSLYS</sequence>
<reference evidence="1 2" key="1">
    <citation type="submission" date="2015-11" db="EMBL/GenBank/DDBJ databases">
        <title>Expanding the genomic diversity of Burkholderia species for the development of highly accurate diagnostics.</title>
        <authorList>
            <person name="Sahl J."/>
            <person name="Keim P."/>
            <person name="Wagner D."/>
        </authorList>
    </citation>
    <scope>NUCLEOTIDE SEQUENCE [LARGE SCALE GENOMIC DNA]</scope>
    <source>
        <strain evidence="1 2">RF32-BP12</strain>
    </source>
</reference>
<proteinExistence type="predicted"/>
<gene>
    <name evidence="1" type="ORF">WI41_09870</name>
</gene>
<dbReference type="EMBL" id="LOTQ01000005">
    <property type="protein sequence ID" value="KVA11137.1"/>
    <property type="molecule type" value="Genomic_DNA"/>
</dbReference>
<evidence type="ECO:0000313" key="1">
    <source>
        <dbReference type="EMBL" id="KVA11137.1"/>
    </source>
</evidence>
<accession>A0AAP1C685</accession>
<comment type="caution">
    <text evidence="1">The sequence shown here is derived from an EMBL/GenBank/DDBJ whole genome shotgun (WGS) entry which is preliminary data.</text>
</comment>
<dbReference type="AlphaFoldDB" id="A0AAP1C685"/>
<evidence type="ECO:0000313" key="2">
    <source>
        <dbReference type="Proteomes" id="UP000056450"/>
    </source>
</evidence>
<protein>
    <submittedName>
        <fullName evidence="1">Uncharacterized protein</fullName>
    </submittedName>
</protein>